<proteinExistence type="predicted"/>
<protein>
    <submittedName>
        <fullName evidence="1">Uncharacterized protein</fullName>
    </submittedName>
</protein>
<accession>A0A9P2RZP5</accession>
<evidence type="ECO:0000313" key="1">
    <source>
        <dbReference type="EMBL" id="EJF95924.1"/>
    </source>
</evidence>
<sequence>MALMNRLNARAVATLGAGKYNDGCRLASS</sequence>
<organism evidence="1 2">
    <name type="scientific">Bartonella taylorii 8TBB</name>
    <dbReference type="NCBI Taxonomy" id="1094560"/>
    <lineage>
        <taxon>Bacteria</taxon>
        <taxon>Pseudomonadati</taxon>
        <taxon>Pseudomonadota</taxon>
        <taxon>Alphaproteobacteria</taxon>
        <taxon>Hyphomicrobiales</taxon>
        <taxon>Bartonellaceae</taxon>
        <taxon>Bartonella</taxon>
    </lineage>
</organism>
<comment type="caution">
    <text evidence="1">The sequence shown here is derived from an EMBL/GenBank/DDBJ whole genome shotgun (WGS) entry which is preliminary data.</text>
</comment>
<dbReference type="AlphaFoldDB" id="A0A9P2RZP5"/>
<dbReference type="EMBL" id="AIMD01000024">
    <property type="protein sequence ID" value="EJF95924.1"/>
    <property type="molecule type" value="Genomic_DNA"/>
</dbReference>
<evidence type="ECO:0000313" key="2">
    <source>
        <dbReference type="Proteomes" id="UP000002648"/>
    </source>
</evidence>
<dbReference type="Proteomes" id="UP000002648">
    <property type="component" value="Unassembled WGS sequence"/>
</dbReference>
<name>A0A9P2RZP5_BARTA</name>
<keyword evidence="2" id="KW-1185">Reference proteome</keyword>
<reference evidence="1 2" key="1">
    <citation type="submission" date="2012-03" db="EMBL/GenBank/DDBJ databases">
        <title>The Genome Sequence of Bartonella taylorii 8TBB.</title>
        <authorList>
            <consortium name="The Broad Institute Genome Sequencing Platform"/>
            <consortium name="The Broad Institute Genome Sequencing Center for Infectious Disease"/>
            <person name="Feldgarden M."/>
            <person name="Kirby J."/>
            <person name="Kosoy M."/>
            <person name="Birtles R."/>
            <person name="Probert W.S."/>
            <person name="Chiaraviglio L."/>
            <person name="Young S.K."/>
            <person name="Zeng Q."/>
            <person name="Gargeya S."/>
            <person name="Fitzgerald M."/>
            <person name="Haas B."/>
            <person name="Abouelleil A."/>
            <person name="Alvarado L."/>
            <person name="Arachchi H.M."/>
            <person name="Berlin A."/>
            <person name="Chapman S.B."/>
            <person name="Gearin G."/>
            <person name="Goldberg J."/>
            <person name="Griggs A."/>
            <person name="Gujja S."/>
            <person name="Hansen M."/>
            <person name="Heiman D."/>
            <person name="Howarth C."/>
            <person name="Larimer J."/>
            <person name="Lui A."/>
            <person name="MacDonald P.J.P."/>
            <person name="McCowen C."/>
            <person name="Montmayeur A."/>
            <person name="Murphy C."/>
            <person name="Neiman D."/>
            <person name="Pearson M."/>
            <person name="Priest M."/>
            <person name="Roberts A."/>
            <person name="Saif S."/>
            <person name="Shea T."/>
            <person name="Sisk P."/>
            <person name="Stolte C."/>
            <person name="Sykes S."/>
            <person name="Wortman J."/>
            <person name="Nusbaum C."/>
            <person name="Birren B."/>
        </authorList>
    </citation>
    <scope>NUCLEOTIDE SEQUENCE [LARGE SCALE GENOMIC DNA]</scope>
    <source>
        <strain evidence="1 2">8TBB</strain>
    </source>
</reference>
<gene>
    <name evidence="1" type="ORF">ME9_00767</name>
</gene>